<name>A0A2I1GR20_9GLOM</name>
<reference evidence="2 3" key="1">
    <citation type="submission" date="2015-10" db="EMBL/GenBank/DDBJ databases">
        <title>Genome analyses suggest a sexual origin of heterokaryosis in a supposedly ancient asexual fungus.</title>
        <authorList>
            <person name="Ropars J."/>
            <person name="Sedzielewska K."/>
            <person name="Noel J."/>
            <person name="Charron P."/>
            <person name="Farinelli L."/>
            <person name="Marton T."/>
            <person name="Kruger M."/>
            <person name="Pelin A."/>
            <person name="Brachmann A."/>
            <person name="Corradi N."/>
        </authorList>
    </citation>
    <scope>NUCLEOTIDE SEQUENCE [LARGE SCALE GENOMIC DNA]</scope>
    <source>
        <strain evidence="2 3">A4</strain>
    </source>
</reference>
<dbReference type="Gene3D" id="3.80.10.10">
    <property type="entry name" value="Ribonuclease Inhibitor"/>
    <property type="match status" value="1"/>
</dbReference>
<protein>
    <recommendedName>
        <fullName evidence="4">F-box domain-containing protein</fullName>
    </recommendedName>
</protein>
<organism evidence="2 3">
    <name type="scientific">Rhizophagus irregularis</name>
    <dbReference type="NCBI Taxonomy" id="588596"/>
    <lineage>
        <taxon>Eukaryota</taxon>
        <taxon>Fungi</taxon>
        <taxon>Fungi incertae sedis</taxon>
        <taxon>Mucoromycota</taxon>
        <taxon>Glomeromycotina</taxon>
        <taxon>Glomeromycetes</taxon>
        <taxon>Glomerales</taxon>
        <taxon>Glomeraceae</taxon>
        <taxon>Rhizophagus</taxon>
    </lineage>
</organism>
<dbReference type="VEuPathDB" id="FungiDB:FUN_000976"/>
<evidence type="ECO:0000313" key="2">
    <source>
        <dbReference type="EMBL" id="PKY49103.1"/>
    </source>
</evidence>
<evidence type="ECO:0000256" key="1">
    <source>
        <dbReference type="SAM" id="MobiDB-lite"/>
    </source>
</evidence>
<accession>A0A2I1GR20</accession>
<dbReference type="Proteomes" id="UP000234323">
    <property type="component" value="Unassembled WGS sequence"/>
</dbReference>
<dbReference type="VEuPathDB" id="FungiDB:RhiirFUN_018381"/>
<gene>
    <name evidence="2" type="ORF">RhiirA4_526844</name>
</gene>
<evidence type="ECO:0008006" key="4">
    <source>
        <dbReference type="Google" id="ProtNLM"/>
    </source>
</evidence>
<keyword evidence="3" id="KW-1185">Reference proteome</keyword>
<proteinExistence type="predicted"/>
<dbReference type="InterPro" id="IPR032675">
    <property type="entry name" value="LRR_dom_sf"/>
</dbReference>
<dbReference type="AlphaFoldDB" id="A0A2I1GR20"/>
<evidence type="ECO:0000313" key="3">
    <source>
        <dbReference type="Proteomes" id="UP000234323"/>
    </source>
</evidence>
<dbReference type="EMBL" id="LLXI01000703">
    <property type="protein sequence ID" value="PKY49103.1"/>
    <property type="molecule type" value="Genomic_DNA"/>
</dbReference>
<comment type="caution">
    <text evidence="2">The sequence shown here is derived from an EMBL/GenBank/DDBJ whole genome shotgun (WGS) entry which is preliminary data.</text>
</comment>
<sequence>MDKINSNFLNKSPVLVPDCLNLVFNYLANDKNTLFSCLFVNHLWCNLAAQHLWKDPFSLTSKIQKVKLFQVYVSSLPHKEIRQLNEKGLKIPNLVTPNFKLPYFSYLKQIFYRKIEECALEWLLYEDDSDSSDKFSLNCFENMEYNDDDISDEEYEPTESELEVSSEESSDECSEDDSGSMKIVFRDTFFQQDPNHPVFALHQKALTFAVFKQLLASCNKLDVLNMSLFSSNSTIPDIVLIPGCHTAFSDITVFNFFQKGIYGDAERAKIICFLNILGYSSRNISKIGIIVDTEIEETYISNLINVQEDLKYLTIKYAQGRTNLQSFLESIPQTLVYLELYAVKLSDCSFNALFECKNLEEIKLVRCRFICHKLDQEQVSESEGLKLRKIFWKENVYNHYKYFVSLIRGANKTLKEVVLCLPANRVRDVTDTNEILNALAKFCPNIELFAILDVYSYYTQLVKVFESYPWENLTSLTLGSEHSYSVPYIAIDRLAPYLPASLRKLRIACAVSEQDLKTFFDECQAPIEELSIPNLNQIFTNRHLRIIRDYIKEKRTLKQFDFEFSHNQVISYELWKEIKEMVDTRTHHLFDPFYYPPCDLF</sequence>
<dbReference type="SUPFAM" id="SSF52047">
    <property type="entry name" value="RNI-like"/>
    <property type="match status" value="1"/>
</dbReference>
<feature type="region of interest" description="Disordered" evidence="1">
    <location>
        <begin position="150"/>
        <end position="178"/>
    </location>
</feature>
<dbReference type="VEuPathDB" id="FungiDB:RhiirA1_419714"/>